<organism evidence="1">
    <name type="scientific">marine sediment metagenome</name>
    <dbReference type="NCBI Taxonomy" id="412755"/>
    <lineage>
        <taxon>unclassified sequences</taxon>
        <taxon>metagenomes</taxon>
        <taxon>ecological metagenomes</taxon>
    </lineage>
</organism>
<dbReference type="EMBL" id="LAZR01011354">
    <property type="protein sequence ID" value="KKM62158.1"/>
    <property type="molecule type" value="Genomic_DNA"/>
</dbReference>
<accession>A0A0F9IXT6</accession>
<evidence type="ECO:0000313" key="1">
    <source>
        <dbReference type="EMBL" id="KKM62158.1"/>
    </source>
</evidence>
<name>A0A0F9IXT6_9ZZZZ</name>
<reference evidence="1" key="1">
    <citation type="journal article" date="2015" name="Nature">
        <title>Complex archaea that bridge the gap between prokaryotes and eukaryotes.</title>
        <authorList>
            <person name="Spang A."/>
            <person name="Saw J.H."/>
            <person name="Jorgensen S.L."/>
            <person name="Zaremba-Niedzwiedzka K."/>
            <person name="Martijn J."/>
            <person name="Lind A.E."/>
            <person name="van Eijk R."/>
            <person name="Schleper C."/>
            <person name="Guy L."/>
            <person name="Ettema T.J."/>
        </authorList>
    </citation>
    <scope>NUCLEOTIDE SEQUENCE</scope>
</reference>
<sequence>MKDIEKIADGDGYYWYNDRNVMRNHNEIIEIVGTNVYFMGSDLVLSLNACKGQLIAKIVPYG</sequence>
<proteinExistence type="predicted"/>
<dbReference type="AlphaFoldDB" id="A0A0F9IXT6"/>
<gene>
    <name evidence="1" type="ORF">LCGC14_1524430</name>
</gene>
<comment type="caution">
    <text evidence="1">The sequence shown here is derived from an EMBL/GenBank/DDBJ whole genome shotgun (WGS) entry which is preliminary data.</text>
</comment>
<protein>
    <submittedName>
        <fullName evidence="1">Uncharacterized protein</fullName>
    </submittedName>
</protein>